<dbReference type="GO" id="GO:0007064">
    <property type="term" value="P:mitotic sister chromatid cohesion"/>
    <property type="evidence" value="ECO:0007669"/>
    <property type="project" value="InterPro"/>
</dbReference>
<keyword evidence="4" id="KW-0539">Nucleus</keyword>
<feature type="compositionally biased region" description="Acidic residues" evidence="6">
    <location>
        <begin position="1124"/>
        <end position="1133"/>
    </location>
</feature>
<dbReference type="EMBL" id="JNBR01000466">
    <property type="protein sequence ID" value="OQR92325.1"/>
    <property type="molecule type" value="Genomic_DNA"/>
</dbReference>
<dbReference type="SUPFAM" id="SSF48371">
    <property type="entry name" value="ARM repeat"/>
    <property type="match status" value="1"/>
</dbReference>
<dbReference type="OrthoDB" id="200660at2759"/>
<dbReference type="PANTHER" id="PTHR12663:SF0">
    <property type="entry name" value="PRECOCIOUS DISSOCIATION OF SISTERS 5, ISOFORM A"/>
    <property type="match status" value="1"/>
</dbReference>
<feature type="region of interest" description="Disordered" evidence="6">
    <location>
        <begin position="1053"/>
        <end position="1194"/>
    </location>
</feature>
<sequence length="1194" mass="128367">MARPKQAGSTKGKAKARDAEPKAKTKSAKATRSSAADVPARLTAELQRLRGLSNGALGTDETATLGRELSTADLIKTSDSHVRLLVASCVAELFRITAPDSPFASDQVLFDVFGVIIRALHDTTKETDVAWLGLLETLAAVKSCNLAVGLRAEVDDRDLVVDLFKCLFERLQDDHSAKVEANMVAIMVGCLEESAETLGPAVLETLLEPLLDASKARSYRLAQHVIEKAADVLQSHLSTFFNGALVDVRGASEHSVLKEHTHKLVYEVHKVHPGLLLYVLPNVCLQLQVDDFATRSSAIALMGRLFASSHADYGAQYLKNFREFLDRFRDVDKRVRLQMLQVCAIIFQRKPDLAPLIEPEMALRLQDPDWEVRQLAVNELCDLANVALASVSVSTLRQIGERMKDKKVVIRKEAMTGLAQIYAAHVATALATGAQDGTAAAAALGWVPDYVLKCFAYPQQELKLRAVQLLDDILLPKGASELLRMKGLVFIWKQLDAAAKEALRRIHTERLAARDAVVGFLRIKQLVRHKKNMTTATPEVAHMVACLGELQPLLPETDGWRALAEKLALWKDHKLVKHLDTLTAAGSAGADLRAARDDVVKLLGSKTPLGAWMKNVCRKVAMATLNAASVGCLLALLPESRDAKPVAELLEFAAAIAPQLFAPHLNTLEALLDDDVQALCVLRVLGAYGKHRLAQPAAPAPDTGLLAVLLGAAQHSETATIVLAATRALVRLFPAAPGVRDWHRSLAAAPFVDDGPLLALAALTKHVRADDAALVAKALAVVTATGALPKPKKKEVAVAAAAVKVLVHALPHAPDEARAALDALVPLLATSAALLRKAVATGLLVLVRTPALERALTLTEWRSLAYTTVDEDVGVREAVGKKLAATLLRHALAQPHKYTAVLALAAAAEPMAELRKTARGALAASVQRLRRAFEAQEADEDEASALLVPEYTLPFVVHLMLHAQQAKVAEASAVLLDALVPAAAAEADNIAFLLQMLHKMSLCHDVTHPGSSALYKLLPSISAALKAKIKNPANLKPYPGQIFLPKELFAPGRSAPDDGASDADDAADVDEPVPKKKRTLKAPAAPRPKKAKPTSAADVDAEDLPSRQMPSRRVKQAAANLADQDSDVDEEAAEAAPPASSIRAYFTPKPKSAASPAPVAVSDEDNEEETKGSDDEEEAKDSDDEGTYRRRRRR</sequence>
<feature type="compositionally biased region" description="Acidic residues" evidence="6">
    <location>
        <begin position="1162"/>
        <end position="1185"/>
    </location>
</feature>
<name>A0A1V9Z2R6_ACHHY</name>
<dbReference type="GO" id="GO:0051301">
    <property type="term" value="P:cell division"/>
    <property type="evidence" value="ECO:0007669"/>
    <property type="project" value="UniProtKB-KW"/>
</dbReference>
<comment type="caution">
    <text evidence="7">The sequence shown here is derived from an EMBL/GenBank/DDBJ whole genome shotgun (WGS) entry which is preliminary data.</text>
</comment>
<feature type="compositionally biased region" description="Acidic residues" evidence="6">
    <location>
        <begin position="1059"/>
        <end position="1071"/>
    </location>
</feature>
<dbReference type="CDD" id="cd19953">
    <property type="entry name" value="PDS5"/>
    <property type="match status" value="1"/>
</dbReference>
<organism evidence="7 8">
    <name type="scientific">Achlya hypogyna</name>
    <name type="common">Oomycete</name>
    <name type="synonym">Protoachlya hypogyna</name>
    <dbReference type="NCBI Taxonomy" id="1202772"/>
    <lineage>
        <taxon>Eukaryota</taxon>
        <taxon>Sar</taxon>
        <taxon>Stramenopiles</taxon>
        <taxon>Oomycota</taxon>
        <taxon>Saprolegniomycetes</taxon>
        <taxon>Saprolegniales</taxon>
        <taxon>Achlyaceae</taxon>
        <taxon>Achlya</taxon>
    </lineage>
</organism>
<feature type="region of interest" description="Disordered" evidence="6">
    <location>
        <begin position="1"/>
        <end position="37"/>
    </location>
</feature>
<evidence type="ECO:0000256" key="6">
    <source>
        <dbReference type="SAM" id="MobiDB-lite"/>
    </source>
</evidence>
<evidence type="ECO:0000313" key="8">
    <source>
        <dbReference type="Proteomes" id="UP000243579"/>
    </source>
</evidence>
<dbReference type="InterPro" id="IPR039776">
    <property type="entry name" value="Pds5"/>
</dbReference>
<dbReference type="STRING" id="1202772.A0A1V9Z2R6"/>
<keyword evidence="3" id="KW-0498">Mitosis</keyword>
<evidence type="ECO:0000256" key="1">
    <source>
        <dbReference type="ARBA" id="ARBA00004123"/>
    </source>
</evidence>
<dbReference type="InterPro" id="IPR016024">
    <property type="entry name" value="ARM-type_fold"/>
</dbReference>
<keyword evidence="5" id="KW-0131">Cell cycle</keyword>
<evidence type="ECO:0000256" key="4">
    <source>
        <dbReference type="ARBA" id="ARBA00023242"/>
    </source>
</evidence>
<protein>
    <submittedName>
        <fullName evidence="7">Sister chromatid cohesion protein PDS5</fullName>
    </submittedName>
</protein>
<dbReference type="GO" id="GO:0006281">
    <property type="term" value="P:DNA repair"/>
    <property type="evidence" value="ECO:0007669"/>
    <property type="project" value="TreeGrafter"/>
</dbReference>
<feature type="compositionally biased region" description="Low complexity" evidence="6">
    <location>
        <begin position="1148"/>
        <end position="1161"/>
    </location>
</feature>
<dbReference type="InterPro" id="IPR011989">
    <property type="entry name" value="ARM-like"/>
</dbReference>
<accession>A0A1V9Z2R6</accession>
<dbReference type="Pfam" id="PF20168">
    <property type="entry name" value="PDS5"/>
    <property type="match status" value="2"/>
</dbReference>
<evidence type="ECO:0000256" key="3">
    <source>
        <dbReference type="ARBA" id="ARBA00022776"/>
    </source>
</evidence>
<dbReference type="GO" id="GO:0000785">
    <property type="term" value="C:chromatin"/>
    <property type="evidence" value="ECO:0007669"/>
    <property type="project" value="TreeGrafter"/>
</dbReference>
<gene>
    <name evidence="7" type="ORF">ACHHYP_03809</name>
</gene>
<dbReference type="PANTHER" id="PTHR12663">
    <property type="entry name" value="ANDROGEN INDUCED INHIBITOR OF PROLIFERATION AS3 / PDS5-RELATED"/>
    <property type="match status" value="1"/>
</dbReference>
<evidence type="ECO:0000313" key="7">
    <source>
        <dbReference type="EMBL" id="OQR92325.1"/>
    </source>
</evidence>
<comment type="subcellular location">
    <subcellularLocation>
        <location evidence="1">Nucleus</location>
    </subcellularLocation>
</comment>
<keyword evidence="8" id="KW-1185">Reference proteome</keyword>
<dbReference type="Proteomes" id="UP000243579">
    <property type="component" value="Unassembled WGS sequence"/>
</dbReference>
<evidence type="ECO:0000256" key="2">
    <source>
        <dbReference type="ARBA" id="ARBA00022618"/>
    </source>
</evidence>
<proteinExistence type="predicted"/>
<reference evidence="7 8" key="1">
    <citation type="journal article" date="2014" name="Genome Biol. Evol.">
        <title>The secreted proteins of Achlya hypogyna and Thraustotheca clavata identify the ancestral oomycete secretome and reveal gene acquisitions by horizontal gene transfer.</title>
        <authorList>
            <person name="Misner I."/>
            <person name="Blouin N."/>
            <person name="Leonard G."/>
            <person name="Richards T.A."/>
            <person name="Lane C.E."/>
        </authorList>
    </citation>
    <scope>NUCLEOTIDE SEQUENCE [LARGE SCALE GENOMIC DNA]</scope>
    <source>
        <strain evidence="7 8">ATCC 48635</strain>
    </source>
</reference>
<dbReference type="Gene3D" id="1.25.10.10">
    <property type="entry name" value="Leucine-rich Repeat Variant"/>
    <property type="match status" value="1"/>
</dbReference>
<keyword evidence="2" id="KW-0132">Cell division</keyword>
<dbReference type="GO" id="GO:0005634">
    <property type="term" value="C:nucleus"/>
    <property type="evidence" value="ECO:0007669"/>
    <property type="project" value="UniProtKB-SubCell"/>
</dbReference>
<evidence type="ECO:0000256" key="5">
    <source>
        <dbReference type="ARBA" id="ARBA00023306"/>
    </source>
</evidence>
<dbReference type="AlphaFoldDB" id="A0A1V9Z2R6"/>